<evidence type="ECO:0000313" key="2">
    <source>
        <dbReference type="EMBL" id="KYM87488.1"/>
    </source>
</evidence>
<dbReference type="EMBL" id="KQ976432">
    <property type="protein sequence ID" value="KYM87488.1"/>
    <property type="molecule type" value="Genomic_DNA"/>
</dbReference>
<name>A0A195BN78_9HYME</name>
<feature type="compositionally biased region" description="Basic and acidic residues" evidence="1">
    <location>
        <begin position="90"/>
        <end position="103"/>
    </location>
</feature>
<evidence type="ECO:0000256" key="1">
    <source>
        <dbReference type="SAM" id="MobiDB-lite"/>
    </source>
</evidence>
<reference evidence="2 3" key="1">
    <citation type="submission" date="2015-09" db="EMBL/GenBank/DDBJ databases">
        <title>Atta colombica WGS genome.</title>
        <authorList>
            <person name="Nygaard S."/>
            <person name="Hu H."/>
            <person name="Boomsma J."/>
            <person name="Zhang G."/>
        </authorList>
    </citation>
    <scope>NUCLEOTIDE SEQUENCE [LARGE SCALE GENOMIC DNA]</scope>
    <source>
        <strain evidence="2">Treedump-2</strain>
        <tissue evidence="2">Whole body</tissue>
    </source>
</reference>
<dbReference type="AlphaFoldDB" id="A0A195BN78"/>
<keyword evidence="3" id="KW-1185">Reference proteome</keyword>
<gene>
    <name evidence="2" type="ORF">ALC53_03387</name>
</gene>
<organism evidence="2 3">
    <name type="scientific">Atta colombica</name>
    <dbReference type="NCBI Taxonomy" id="520822"/>
    <lineage>
        <taxon>Eukaryota</taxon>
        <taxon>Metazoa</taxon>
        <taxon>Ecdysozoa</taxon>
        <taxon>Arthropoda</taxon>
        <taxon>Hexapoda</taxon>
        <taxon>Insecta</taxon>
        <taxon>Pterygota</taxon>
        <taxon>Neoptera</taxon>
        <taxon>Endopterygota</taxon>
        <taxon>Hymenoptera</taxon>
        <taxon>Apocrita</taxon>
        <taxon>Aculeata</taxon>
        <taxon>Formicoidea</taxon>
        <taxon>Formicidae</taxon>
        <taxon>Myrmicinae</taxon>
        <taxon>Atta</taxon>
    </lineage>
</organism>
<proteinExistence type="predicted"/>
<feature type="region of interest" description="Disordered" evidence="1">
    <location>
        <begin position="81"/>
        <end position="103"/>
    </location>
</feature>
<dbReference type="Proteomes" id="UP000078540">
    <property type="component" value="Unassembled WGS sequence"/>
</dbReference>
<sequence>MTIESPPRQLCSPIFVEEGLCPGKDSWVTITTLALQQTCRPAIFIGDMFLKNYIGRFHITHVEWRGISKKEVGSFGWKVEKQQESGVAGEDGKVGSSYKERIE</sequence>
<evidence type="ECO:0000313" key="3">
    <source>
        <dbReference type="Proteomes" id="UP000078540"/>
    </source>
</evidence>
<protein>
    <submittedName>
        <fullName evidence="2">Uncharacterized protein</fullName>
    </submittedName>
</protein>
<accession>A0A195BN78</accession>